<accession>A0A418PSH1</accession>
<dbReference type="CDD" id="cd00806">
    <property type="entry name" value="TrpRS_core"/>
    <property type="match status" value="1"/>
</dbReference>
<evidence type="ECO:0000313" key="11">
    <source>
        <dbReference type="EMBL" id="RIW15826.1"/>
    </source>
</evidence>
<dbReference type="GO" id="GO:0005524">
    <property type="term" value="F:ATP binding"/>
    <property type="evidence" value="ECO:0007669"/>
    <property type="project" value="UniProtKB-KW"/>
</dbReference>
<evidence type="ECO:0000256" key="9">
    <source>
        <dbReference type="NCBIfam" id="TIGR00233"/>
    </source>
</evidence>
<reference evidence="11 12" key="1">
    <citation type="submission" date="2018-09" db="EMBL/GenBank/DDBJ databases">
        <authorList>
            <person name="Wang X."/>
            <person name="Du Z."/>
        </authorList>
    </citation>
    <scope>NUCLEOTIDE SEQUENCE [LARGE SCALE GENOMIC DNA]</scope>
    <source>
        <strain evidence="11 12">N3</strain>
    </source>
</reference>
<dbReference type="Pfam" id="PF00579">
    <property type="entry name" value="tRNA-synt_1b"/>
    <property type="match status" value="1"/>
</dbReference>
<dbReference type="GO" id="GO:0004830">
    <property type="term" value="F:tryptophan-tRNA ligase activity"/>
    <property type="evidence" value="ECO:0007669"/>
    <property type="project" value="UniProtKB-UniRule"/>
</dbReference>
<dbReference type="AlphaFoldDB" id="A0A418PSH1"/>
<dbReference type="PANTHER" id="PTHR43766:SF1">
    <property type="entry name" value="TRYPTOPHAN--TRNA LIGASE, MITOCHONDRIAL"/>
    <property type="match status" value="1"/>
</dbReference>
<comment type="catalytic activity">
    <reaction evidence="8">
        <text>tRNA(Trp) + L-tryptophan + ATP = L-tryptophyl-tRNA(Trp) + AMP + diphosphate + H(+)</text>
        <dbReference type="Rhea" id="RHEA:24080"/>
        <dbReference type="Rhea" id="RHEA-COMP:9671"/>
        <dbReference type="Rhea" id="RHEA-COMP:9705"/>
        <dbReference type="ChEBI" id="CHEBI:15378"/>
        <dbReference type="ChEBI" id="CHEBI:30616"/>
        <dbReference type="ChEBI" id="CHEBI:33019"/>
        <dbReference type="ChEBI" id="CHEBI:57912"/>
        <dbReference type="ChEBI" id="CHEBI:78442"/>
        <dbReference type="ChEBI" id="CHEBI:78535"/>
        <dbReference type="ChEBI" id="CHEBI:456215"/>
        <dbReference type="EC" id="6.1.1.2"/>
    </reaction>
</comment>
<dbReference type="Proteomes" id="UP000283522">
    <property type="component" value="Unassembled WGS sequence"/>
</dbReference>
<evidence type="ECO:0000256" key="6">
    <source>
        <dbReference type="ARBA" id="ARBA00022917"/>
    </source>
</evidence>
<evidence type="ECO:0000313" key="12">
    <source>
        <dbReference type="Proteomes" id="UP000283522"/>
    </source>
</evidence>
<dbReference type="EC" id="6.1.1.2" evidence="2 9"/>
<keyword evidence="4 10" id="KW-0547">Nucleotide-binding</keyword>
<dbReference type="EMBL" id="QXML01000004">
    <property type="protein sequence ID" value="RIW15826.1"/>
    <property type="molecule type" value="Genomic_DNA"/>
</dbReference>
<organism evidence="11 12">
    <name type="scientific">Algoriphagus lacus</name>
    <dbReference type="NCBI Taxonomy" id="2056311"/>
    <lineage>
        <taxon>Bacteria</taxon>
        <taxon>Pseudomonadati</taxon>
        <taxon>Bacteroidota</taxon>
        <taxon>Cytophagia</taxon>
        <taxon>Cytophagales</taxon>
        <taxon>Cyclobacteriaceae</taxon>
        <taxon>Algoriphagus</taxon>
    </lineage>
</organism>
<dbReference type="GO" id="GO:0006436">
    <property type="term" value="P:tryptophanyl-tRNA aminoacylation"/>
    <property type="evidence" value="ECO:0007669"/>
    <property type="project" value="UniProtKB-UniRule"/>
</dbReference>
<evidence type="ECO:0000256" key="1">
    <source>
        <dbReference type="ARBA" id="ARBA00005594"/>
    </source>
</evidence>
<keyword evidence="6 10" id="KW-0648">Protein biosynthesis</keyword>
<dbReference type="GO" id="GO:0005829">
    <property type="term" value="C:cytosol"/>
    <property type="evidence" value="ECO:0007669"/>
    <property type="project" value="TreeGrafter"/>
</dbReference>
<proteinExistence type="inferred from homology"/>
<dbReference type="Gene3D" id="1.10.240.10">
    <property type="entry name" value="Tyrosyl-Transfer RNA Synthetase"/>
    <property type="match status" value="1"/>
</dbReference>
<dbReference type="OrthoDB" id="9801042at2"/>
<evidence type="ECO:0000256" key="10">
    <source>
        <dbReference type="RuleBase" id="RU363036"/>
    </source>
</evidence>
<dbReference type="PRINTS" id="PR01039">
    <property type="entry name" value="TRNASYNTHTRP"/>
</dbReference>
<comment type="similarity">
    <text evidence="1 10">Belongs to the class-I aminoacyl-tRNA synthetase family.</text>
</comment>
<keyword evidence="7 10" id="KW-0030">Aminoacyl-tRNA synthetase</keyword>
<evidence type="ECO:0000256" key="8">
    <source>
        <dbReference type="ARBA" id="ARBA00049929"/>
    </source>
</evidence>
<dbReference type="FunFam" id="1.10.240.10:FF:000005">
    <property type="entry name" value="Tryptophan--tRNA ligase"/>
    <property type="match status" value="1"/>
</dbReference>
<dbReference type="InterPro" id="IPR002306">
    <property type="entry name" value="Trp-tRNA-ligase"/>
</dbReference>
<keyword evidence="12" id="KW-1185">Reference proteome</keyword>
<dbReference type="RefSeq" id="WP_119477762.1">
    <property type="nucleotide sequence ID" value="NZ_QXML01000004.1"/>
</dbReference>
<evidence type="ECO:0000256" key="3">
    <source>
        <dbReference type="ARBA" id="ARBA00022598"/>
    </source>
</evidence>
<keyword evidence="3 10" id="KW-0436">Ligase</keyword>
<dbReference type="NCBIfam" id="TIGR00233">
    <property type="entry name" value="trpS"/>
    <property type="match status" value="1"/>
</dbReference>
<comment type="caution">
    <text evidence="11">The sequence shown here is derived from an EMBL/GenBank/DDBJ whole genome shotgun (WGS) entry which is preliminary data.</text>
</comment>
<evidence type="ECO:0000256" key="5">
    <source>
        <dbReference type="ARBA" id="ARBA00022840"/>
    </source>
</evidence>
<protein>
    <recommendedName>
        <fullName evidence="2 9">Tryptophan--tRNA ligase</fullName>
        <ecNumber evidence="2 9">6.1.1.2</ecNumber>
    </recommendedName>
</protein>
<dbReference type="InterPro" id="IPR002305">
    <property type="entry name" value="aa-tRNA-synth_Ic"/>
</dbReference>
<dbReference type="PANTHER" id="PTHR43766">
    <property type="entry name" value="TRYPTOPHAN--TRNA LIGASE, MITOCHONDRIAL"/>
    <property type="match status" value="1"/>
</dbReference>
<evidence type="ECO:0000256" key="7">
    <source>
        <dbReference type="ARBA" id="ARBA00023146"/>
    </source>
</evidence>
<dbReference type="SUPFAM" id="SSF52374">
    <property type="entry name" value="Nucleotidylyl transferase"/>
    <property type="match status" value="1"/>
</dbReference>
<name>A0A418PSH1_9BACT</name>
<dbReference type="InterPro" id="IPR014729">
    <property type="entry name" value="Rossmann-like_a/b/a_fold"/>
</dbReference>
<gene>
    <name evidence="11" type="primary">trpS</name>
    <name evidence="11" type="ORF">D0X99_10405</name>
</gene>
<evidence type="ECO:0000256" key="4">
    <source>
        <dbReference type="ARBA" id="ARBA00022741"/>
    </source>
</evidence>
<keyword evidence="5 10" id="KW-0067">ATP-binding</keyword>
<sequence>MARVLTGIQSSGRPHLGNILGAIVPAIELINQNQEESFIFIADFHSLTSSKDGELRKQNTLAVAAAWLAFGLDIQRTTFYRQSHIPEVTELTWYLNCFTPFPMLANAHSFKDKSARLADVNAGLFTYPVLMAADILLYSANLVPVGKDQLQHLEMTRDIATTFNRIVDEEILVVPEARISEEVMIIPGTDGQKMSKSYNNYIDIFLPEKELKKNVNSIITDSTPLEEPKDPDTCHVFKLYSLLASQEQTKQMRANYLGGNYGYGHAKKEFMELIMSKYSKEREAFNYFMTHPDEIEKRLYAGEEKAKSVAYELLDRVRRKLGFR</sequence>
<evidence type="ECO:0000256" key="2">
    <source>
        <dbReference type="ARBA" id="ARBA00013161"/>
    </source>
</evidence>
<dbReference type="Gene3D" id="3.40.50.620">
    <property type="entry name" value="HUPs"/>
    <property type="match status" value="1"/>
</dbReference>
<dbReference type="InterPro" id="IPR050203">
    <property type="entry name" value="Trp-tRNA_synthetase"/>
</dbReference>